<keyword evidence="2" id="KW-1185">Reference proteome</keyword>
<dbReference type="InterPro" id="IPR036397">
    <property type="entry name" value="RNaseH_sf"/>
</dbReference>
<proteinExistence type="predicted"/>
<dbReference type="SUPFAM" id="SSF53098">
    <property type="entry name" value="Ribonuclease H-like"/>
    <property type="match status" value="1"/>
</dbReference>
<dbReference type="InterPro" id="IPR023211">
    <property type="entry name" value="DNA_pol_palm_dom_sf"/>
</dbReference>
<dbReference type="Gene3D" id="2.170.16.10">
    <property type="entry name" value="Hedgehog/Intein (Hint) domain"/>
    <property type="match status" value="1"/>
</dbReference>
<organism evidence="1 2">
    <name type="scientific">Elysia crispata</name>
    <name type="common">lettuce slug</name>
    <dbReference type="NCBI Taxonomy" id="231223"/>
    <lineage>
        <taxon>Eukaryota</taxon>
        <taxon>Metazoa</taxon>
        <taxon>Spiralia</taxon>
        <taxon>Lophotrochozoa</taxon>
        <taxon>Mollusca</taxon>
        <taxon>Gastropoda</taxon>
        <taxon>Heterobranchia</taxon>
        <taxon>Euthyneura</taxon>
        <taxon>Panpulmonata</taxon>
        <taxon>Sacoglossa</taxon>
        <taxon>Placobranchoidea</taxon>
        <taxon>Plakobranchidae</taxon>
        <taxon>Elysia</taxon>
    </lineage>
</organism>
<dbReference type="Gene3D" id="3.90.1600.10">
    <property type="entry name" value="Palm domain of DNA polymerase"/>
    <property type="match status" value="1"/>
</dbReference>
<dbReference type="GO" id="GO:0003676">
    <property type="term" value="F:nucleic acid binding"/>
    <property type="evidence" value="ECO:0007669"/>
    <property type="project" value="InterPro"/>
</dbReference>
<evidence type="ECO:0000313" key="1">
    <source>
        <dbReference type="EMBL" id="KAK3703183.1"/>
    </source>
</evidence>
<reference evidence="1" key="1">
    <citation type="journal article" date="2023" name="G3 (Bethesda)">
        <title>A reference genome for the long-term kleptoplast-retaining sea slug Elysia crispata morphotype clarki.</title>
        <authorList>
            <person name="Eastman K.E."/>
            <person name="Pendleton A.L."/>
            <person name="Shaikh M.A."/>
            <person name="Suttiyut T."/>
            <person name="Ogas R."/>
            <person name="Tomko P."/>
            <person name="Gavelis G."/>
            <person name="Widhalm J.R."/>
            <person name="Wisecaver J.H."/>
        </authorList>
    </citation>
    <scope>NUCLEOTIDE SEQUENCE</scope>
    <source>
        <strain evidence="1">ECLA1</strain>
    </source>
</reference>
<dbReference type="Proteomes" id="UP001283361">
    <property type="component" value="Unassembled WGS sequence"/>
</dbReference>
<protein>
    <recommendedName>
        <fullName evidence="3">DNA-directed DNA polymerase</fullName>
    </recommendedName>
</protein>
<dbReference type="InterPro" id="IPR012337">
    <property type="entry name" value="RNaseH-like_sf"/>
</dbReference>
<dbReference type="InterPro" id="IPR043502">
    <property type="entry name" value="DNA/RNA_pol_sf"/>
</dbReference>
<name>A0AAE0XR92_9GAST</name>
<gene>
    <name evidence="1" type="ORF">RRG08_010311</name>
</gene>
<evidence type="ECO:0000313" key="2">
    <source>
        <dbReference type="Proteomes" id="UP001283361"/>
    </source>
</evidence>
<dbReference type="CDD" id="cd00081">
    <property type="entry name" value="Hint"/>
    <property type="match status" value="1"/>
</dbReference>
<dbReference type="SUPFAM" id="SSF51294">
    <property type="entry name" value="Hedgehog/intein (Hint) domain"/>
    <property type="match status" value="1"/>
</dbReference>
<evidence type="ECO:0008006" key="3">
    <source>
        <dbReference type="Google" id="ProtNLM"/>
    </source>
</evidence>
<dbReference type="GO" id="GO:0006259">
    <property type="term" value="P:DNA metabolic process"/>
    <property type="evidence" value="ECO:0007669"/>
    <property type="project" value="UniProtKB-ARBA"/>
</dbReference>
<dbReference type="Gene3D" id="1.10.287.690">
    <property type="entry name" value="Helix hairpin bin"/>
    <property type="match status" value="1"/>
</dbReference>
<sequence>MDKLFIYSKVACTVSVGNLLSRWPSECGVQDIKQHMRYNTNLDIGCISMLGHPIDSITNRINCNVKHHVMVINPGYTIFKATKTAEKSEVWNLASTDSYDLLSEVKGETASYSTVKVEPVVFVNERDAHSTVANDLLKMHNNKSGTNFFTKWYNNSHSIMDEFVCKCTLIPCSTCDTGMSGVTFYNSNPLCRACKPTERFKGTPIKVPKVVDMSKLVIALNVKKEERDHPVFTKSHMIDKESVVFTKTEELPFIRGEEEMDDEYTSQFLDQSTSVVYDIEIVTVDSTLKNKIPSEIVTITASFNVGNDMKELVMFTRKLPKAWRVQNGDETVDTTALLKDVRVEGAAPLPRMKVVKCVGEKELVEKFRDYMLAKRPHFFVSYNGEGFDHKFLIRASIAHRSYETFRESFNHYTSLVEGISSKDPTARLDPAVFMKRPEGKHSSGIISDNVMKVDYETFPSMIGIDLYPIHSTTLDEACRLMGVNGGKMEGVSHADLPRLFYTADIDFFKYAALDVVITSELAVKDRFNSVELFMELEKLVCTPWNISASRKKTPSAQCTTYIQFTINGFLREAKLRPKTLLASVVLDEICRHFVDGTAPILDETKQIITGFCNGHCKCNTMFKKLPKRFEEVPVTAKSAKSIISSQIKNRNKNKPFEYTTVDATMIVFFLTRGDIEWEPFKGLLEEFSKLTNDTANRRLEGLKNFMKYLVQVRTIMSMAGHETAKLTWKEYKDNHKIDTVVATELKQFVCDRFEELLAASRQSRELPKQIDVTAEELADIVRSSVGNNTIKLAMLSYDGALILCPNPTVDLNSLIGVLDFTSQYPYGMINMNLGLESHVSLDVIVACIRQIMDNNDGMTAAEAARVLEKRHVNVCFTRRVDDTADWTDYLTQPDYLKRNCVFYIKNPVSVQNHQFKNEIRSRVVDKSKSEDPTLPNEVRKKHKNISNAKKVNINSRYGVIQTVINPLLQPTVTGVGRRSIRWVVNELERLIGAKEVYGDSVPGYTPLVLKDPRNETINVTTFSDVLRDVLTDDTWLVRENGKEEILVGGTFQIQTHDGWHNVQRLIRHKTEKKIYRVATMFGVVDVTEDHSLLTDTLEEIKPQDVIPGQTRLSHIVDSHPGARYKSLCASQRRLYGQVAAQNHLALQTYLGYHVEVEEAEESCDSYRLFLSCCKCFRNDKNNSNVVKSVRMVCDNYTDYVYDVETAVGSFNAGVGRIVLKNTDSCFTYIKGLDALEMAKASPEWIYERLSFAQFDVSFEQFKETIYDKYFPVDMSQPSCIRHACGRVVHELYKLIAPRLSNNVLELEPEKTLCGITVKQKKYTAYNCCTQSTLTKGMSIHNKAAFPLTATILKRYNELKLNCWTEWDLARDLYNFIGKEITGPIERGEVDPKLIAKPSSFDLTKLVDNSKKMNLIKSLKRSGVDFPYEKVRVLQVTILPEGDDKDWSLCDIKNQSCKDKIHVVKVKFDVLNEIMGCLEVLYKAGVCEAFQALMWGEFYPDRYTAEDFKRMDADKPETFKAMSFVAINKRRSIRQGRYLFIINSLVIIVDQTNKMNRLVPAKAQIVINVAATVVTTRQLIHMIQLV</sequence>
<comment type="caution">
    <text evidence="1">The sequence shown here is derived from an EMBL/GenBank/DDBJ whole genome shotgun (WGS) entry which is preliminary data.</text>
</comment>
<dbReference type="SUPFAM" id="SSF56672">
    <property type="entry name" value="DNA/RNA polymerases"/>
    <property type="match status" value="1"/>
</dbReference>
<accession>A0AAE0XR92</accession>
<dbReference type="Gene3D" id="3.30.420.10">
    <property type="entry name" value="Ribonuclease H-like superfamily/Ribonuclease H"/>
    <property type="match status" value="1"/>
</dbReference>
<dbReference type="InterPro" id="IPR036844">
    <property type="entry name" value="Hint_dom_sf"/>
</dbReference>
<dbReference type="EMBL" id="JAWDGP010007842">
    <property type="protein sequence ID" value="KAK3703183.1"/>
    <property type="molecule type" value="Genomic_DNA"/>
</dbReference>